<feature type="transmembrane region" description="Helical" evidence="5">
    <location>
        <begin position="164"/>
        <end position="181"/>
    </location>
</feature>
<protein>
    <submittedName>
        <fullName evidence="6">Membrane protein</fullName>
    </submittedName>
</protein>
<dbReference type="InterPro" id="IPR001129">
    <property type="entry name" value="Membr-assoc_MAPEG"/>
</dbReference>
<dbReference type="HOGENOM" id="CLU_110778_2_1_4"/>
<feature type="transmembrane region" description="Helical" evidence="5">
    <location>
        <begin position="53"/>
        <end position="76"/>
    </location>
</feature>
<comment type="subcellular location">
    <subcellularLocation>
        <location evidence="1">Membrane</location>
    </subcellularLocation>
</comment>
<comment type="caution">
    <text evidence="6">The sequence shown here is derived from an EMBL/GenBank/DDBJ whole genome shotgun (WGS) entry which is preliminary data.</text>
</comment>
<evidence type="ECO:0000256" key="1">
    <source>
        <dbReference type="ARBA" id="ARBA00004370"/>
    </source>
</evidence>
<dbReference type="EMBL" id="AGAY01000074">
    <property type="protein sequence ID" value="EGY51583.1"/>
    <property type="molecule type" value="Genomic_DNA"/>
</dbReference>
<dbReference type="PATRIC" id="fig|1032488.3.peg.2070"/>
<name>G4CKQ0_9NEIS</name>
<keyword evidence="7" id="KW-1185">Reference proteome</keyword>
<accession>G4CKQ0</accession>
<sequence>MHQITQRIHHGLPEKKNEARIVPQSRQKDKGRGGLSFIMRSALRFVFAARRRCVVTLAYFCILIAVFLPLFCAAYAKKAAGFNFAADNRNPRDFLAKTEGRAARANAAQQNSYEVFAPFAAAVLVAHATGGAVQGVINFWALLFVASRLLYIYCYICDKHTLRSLSFTVGLVCIVALFVAAF</sequence>
<dbReference type="Pfam" id="PF01124">
    <property type="entry name" value="MAPEG"/>
    <property type="match status" value="1"/>
</dbReference>
<proteinExistence type="predicted"/>
<keyword evidence="3 5" id="KW-1133">Transmembrane helix</keyword>
<dbReference type="AlphaFoldDB" id="G4CKQ0"/>
<dbReference type="Proteomes" id="UP000003019">
    <property type="component" value="Unassembled WGS sequence"/>
</dbReference>
<organism evidence="6 7">
    <name type="scientific">Neisseria shayeganii 871</name>
    <dbReference type="NCBI Taxonomy" id="1032488"/>
    <lineage>
        <taxon>Bacteria</taxon>
        <taxon>Pseudomonadati</taxon>
        <taxon>Pseudomonadota</taxon>
        <taxon>Betaproteobacteria</taxon>
        <taxon>Neisseriales</taxon>
        <taxon>Neisseriaceae</taxon>
        <taxon>Neisseria</taxon>
    </lineage>
</organism>
<dbReference type="Gene3D" id="1.20.120.550">
    <property type="entry name" value="Membrane associated eicosanoid/glutathione metabolism-like domain"/>
    <property type="match status" value="1"/>
</dbReference>
<dbReference type="InterPro" id="IPR023352">
    <property type="entry name" value="MAPEG-like_dom_sf"/>
</dbReference>
<keyword evidence="4 5" id="KW-0472">Membrane</keyword>
<evidence type="ECO:0000313" key="6">
    <source>
        <dbReference type="EMBL" id="EGY51583.1"/>
    </source>
</evidence>
<dbReference type="PANTHER" id="PTHR35371">
    <property type="entry name" value="INNER MEMBRANE PROTEIN"/>
    <property type="match status" value="1"/>
</dbReference>
<dbReference type="STRING" id="1032488.HMPREF9371_2190"/>
<feature type="transmembrane region" description="Helical" evidence="5">
    <location>
        <begin position="137"/>
        <end position="157"/>
    </location>
</feature>
<evidence type="ECO:0000256" key="5">
    <source>
        <dbReference type="SAM" id="Phobius"/>
    </source>
</evidence>
<evidence type="ECO:0000256" key="4">
    <source>
        <dbReference type="ARBA" id="ARBA00023136"/>
    </source>
</evidence>
<dbReference type="GO" id="GO:0016020">
    <property type="term" value="C:membrane"/>
    <property type="evidence" value="ECO:0007669"/>
    <property type="project" value="UniProtKB-SubCell"/>
</dbReference>
<reference evidence="6 7" key="1">
    <citation type="submission" date="2011-05" db="EMBL/GenBank/DDBJ databases">
        <authorList>
            <person name="Muzny D."/>
            <person name="Qin X."/>
            <person name="Deng J."/>
            <person name="Jiang H."/>
            <person name="Liu Y."/>
            <person name="Qu J."/>
            <person name="Song X.-Z."/>
            <person name="Zhang L."/>
            <person name="Thornton R."/>
            <person name="Coyle M."/>
            <person name="Francisco L."/>
            <person name="Jackson L."/>
            <person name="Javaid M."/>
            <person name="Korchina V."/>
            <person name="Kovar C."/>
            <person name="Mata R."/>
            <person name="Mathew T."/>
            <person name="Ngo R."/>
            <person name="Nguyen L."/>
            <person name="Nguyen N."/>
            <person name="Okwuonu G."/>
            <person name="Ongeri F."/>
            <person name="Pham C."/>
            <person name="Simmons D."/>
            <person name="Wilczek-Boney K."/>
            <person name="Hale W."/>
            <person name="Jakkamsetti A."/>
            <person name="Pham P."/>
            <person name="Ruth R."/>
            <person name="San Lucas F."/>
            <person name="Warren J."/>
            <person name="Zhang J."/>
            <person name="Zhao Z."/>
            <person name="Zhou C."/>
            <person name="Zhu D."/>
            <person name="Lee S."/>
            <person name="Bess C."/>
            <person name="Blankenburg K."/>
            <person name="Forbes L."/>
            <person name="Fu Q."/>
            <person name="Gubbala S."/>
            <person name="Hirani K."/>
            <person name="Jayaseelan J.C."/>
            <person name="Lara F."/>
            <person name="Munidasa M."/>
            <person name="Palculict T."/>
            <person name="Patil S."/>
            <person name="Pu L.-L."/>
            <person name="Saada N."/>
            <person name="Tang L."/>
            <person name="Weissenberger G."/>
            <person name="Zhu Y."/>
            <person name="Hemphill L."/>
            <person name="Shang Y."/>
            <person name="Youmans B."/>
            <person name="Ayvaz T."/>
            <person name="Ross M."/>
            <person name="Santibanez J."/>
            <person name="Aqrawi P."/>
            <person name="Gross S."/>
            <person name="Joshi V."/>
            <person name="Fowler G."/>
            <person name="Nazareth L."/>
            <person name="Reid J."/>
            <person name="Worley K."/>
            <person name="Petrosino J."/>
            <person name="Highlander S."/>
            <person name="Gibbs R."/>
        </authorList>
    </citation>
    <scope>NUCLEOTIDE SEQUENCE [LARGE SCALE GENOMIC DNA]</scope>
    <source>
        <strain evidence="6 7">871</strain>
    </source>
</reference>
<dbReference type="PANTHER" id="PTHR35371:SF1">
    <property type="entry name" value="BLR7753 PROTEIN"/>
    <property type="match status" value="1"/>
</dbReference>
<gene>
    <name evidence="6" type="ORF">HMPREF9371_2190</name>
</gene>
<evidence type="ECO:0000313" key="7">
    <source>
        <dbReference type="Proteomes" id="UP000003019"/>
    </source>
</evidence>
<keyword evidence="2 5" id="KW-0812">Transmembrane</keyword>
<evidence type="ECO:0000256" key="3">
    <source>
        <dbReference type="ARBA" id="ARBA00022989"/>
    </source>
</evidence>
<dbReference type="SUPFAM" id="SSF161084">
    <property type="entry name" value="MAPEG domain-like"/>
    <property type="match status" value="1"/>
</dbReference>
<evidence type="ECO:0000256" key="2">
    <source>
        <dbReference type="ARBA" id="ARBA00022692"/>
    </source>
</evidence>